<feature type="transmembrane region" description="Helical" evidence="9">
    <location>
        <begin position="304"/>
        <end position="327"/>
    </location>
</feature>
<organism evidence="11 12">
    <name type="scientific">Rhodococcus pseudokoreensis</name>
    <dbReference type="NCBI Taxonomy" id="2811421"/>
    <lineage>
        <taxon>Bacteria</taxon>
        <taxon>Bacillati</taxon>
        <taxon>Actinomycetota</taxon>
        <taxon>Actinomycetes</taxon>
        <taxon>Mycobacteriales</taxon>
        <taxon>Nocardiaceae</taxon>
        <taxon>Rhodococcus</taxon>
    </lineage>
</organism>
<evidence type="ECO:0000256" key="7">
    <source>
        <dbReference type="ARBA" id="ARBA00023136"/>
    </source>
</evidence>
<keyword evidence="5 9" id="KW-1133">Transmembrane helix</keyword>
<protein>
    <submittedName>
        <fullName evidence="11">Cation:proton antiporter</fullName>
    </submittedName>
</protein>
<feature type="region of interest" description="Disordered" evidence="8">
    <location>
        <begin position="406"/>
        <end position="428"/>
    </location>
</feature>
<keyword evidence="4 9" id="KW-0812">Transmembrane</keyword>
<gene>
    <name evidence="11" type="ORF">JWS13_23940</name>
</gene>
<sequence>MTWAIPAIAAMLLAFAAISRKVAGTPLTASIAFTAGGLALGAEGLGLIEVDVTDETIKLLAEVTLALVLFTDASNVDLTALRPEIAVPARLLGFGLPLTIAAGFGAAVLVFDDFGWPEALLLAVILAPTDAALGQAVVTLPALPTRVRQGLNVESGLNDGICVPLFLIVLAVARAESGAIGGGSAALLVAEQIGYGILAGLGAGAVAAAIVVVAGRRGAIDPLWIQIVPVAAAVLSYTIAVPLGGSGFIAAFVGGLAFGAIRRRVGGELSHMIEESGDLFNAVTFIVFGAVLLGPALGHLSWQVLVYAALSLTVVRMVPVALSLVGLHARGPTIAFLGWFGPRGLATIVFVVLIVEESGELPHENLLLTTTLVTIGASVLAHGLTAAPLADRYAAWFRGHPRPETLHIEASGEKPGDVRPRVDDGGEQ</sequence>
<evidence type="ECO:0000256" key="6">
    <source>
        <dbReference type="ARBA" id="ARBA00023065"/>
    </source>
</evidence>
<accession>A0A974W558</accession>
<evidence type="ECO:0000259" key="10">
    <source>
        <dbReference type="Pfam" id="PF00999"/>
    </source>
</evidence>
<dbReference type="PANTHER" id="PTHR32507">
    <property type="entry name" value="NA(+)/H(+) ANTIPORTER 1"/>
    <property type="match status" value="1"/>
</dbReference>
<reference evidence="11 12" key="1">
    <citation type="journal article" date="2021" name="Microbiol. Resour. Announc.">
        <title>Complete Genome Sequences of Two Rhodococcus sp. Strains with Large and Linear Chromosomes, Isolated from Apple Rhizosphere.</title>
        <authorList>
            <person name="Benning S."/>
            <person name="Brugnone N."/>
            <person name="Siani R."/>
            <person name="Kublik S."/>
            <person name="Schloter M."/>
            <person name="Rad V."/>
        </authorList>
    </citation>
    <scope>NUCLEOTIDE SEQUENCE [LARGE SCALE GENOMIC DNA]</scope>
    <source>
        <strain evidence="11 12">R79</strain>
    </source>
</reference>
<reference evidence="11 12" key="2">
    <citation type="journal article" date="2022" name="Arch. Microbiol.">
        <title>Rhodococcus pseudokoreensis sp. nov. isolated from the rhizosphere of young M26 apple rootstocks.</title>
        <authorList>
            <person name="Kampfer P."/>
            <person name="Glaeser S.P."/>
            <person name="Blom J."/>
            <person name="Wolf J."/>
            <person name="Benning S."/>
            <person name="Schloter M."/>
            <person name="Neumann-Schaal M."/>
        </authorList>
    </citation>
    <scope>NUCLEOTIDE SEQUENCE [LARGE SCALE GENOMIC DNA]</scope>
    <source>
        <strain evidence="11 12">R79</strain>
    </source>
</reference>
<keyword evidence="7 9" id="KW-0472">Membrane</keyword>
<comment type="subcellular location">
    <subcellularLocation>
        <location evidence="1">Cell membrane</location>
        <topology evidence="1">Multi-pass membrane protein</topology>
    </subcellularLocation>
</comment>
<evidence type="ECO:0000313" key="11">
    <source>
        <dbReference type="EMBL" id="QSE91469.1"/>
    </source>
</evidence>
<feature type="transmembrane region" description="Helical" evidence="9">
    <location>
        <begin position="120"/>
        <end position="143"/>
    </location>
</feature>
<dbReference type="EMBL" id="CP070619">
    <property type="protein sequence ID" value="QSE91469.1"/>
    <property type="molecule type" value="Genomic_DNA"/>
</dbReference>
<feature type="transmembrane region" description="Helical" evidence="9">
    <location>
        <begin position="193"/>
        <end position="214"/>
    </location>
</feature>
<evidence type="ECO:0000256" key="9">
    <source>
        <dbReference type="SAM" id="Phobius"/>
    </source>
</evidence>
<dbReference type="RefSeq" id="WP_206007839.1">
    <property type="nucleotide sequence ID" value="NZ_CP070619.1"/>
</dbReference>
<keyword evidence="2" id="KW-0813">Transport</keyword>
<dbReference type="InterPro" id="IPR006153">
    <property type="entry name" value="Cation/H_exchanger_TM"/>
</dbReference>
<feature type="transmembrane region" description="Helical" evidence="9">
    <location>
        <begin position="155"/>
        <end position="173"/>
    </location>
</feature>
<feature type="transmembrane region" description="Helical" evidence="9">
    <location>
        <begin position="367"/>
        <end position="390"/>
    </location>
</feature>
<dbReference type="PANTHER" id="PTHR32507:SF8">
    <property type="entry name" value="CNH1P"/>
    <property type="match status" value="1"/>
</dbReference>
<evidence type="ECO:0000313" key="12">
    <source>
        <dbReference type="Proteomes" id="UP000662986"/>
    </source>
</evidence>
<evidence type="ECO:0000256" key="8">
    <source>
        <dbReference type="SAM" id="MobiDB-lite"/>
    </source>
</evidence>
<evidence type="ECO:0000256" key="1">
    <source>
        <dbReference type="ARBA" id="ARBA00004651"/>
    </source>
</evidence>
<dbReference type="Proteomes" id="UP000662986">
    <property type="component" value="Chromosome"/>
</dbReference>
<keyword evidence="3" id="KW-0050">Antiport</keyword>
<feature type="transmembrane region" description="Helical" evidence="9">
    <location>
        <begin position="334"/>
        <end position="355"/>
    </location>
</feature>
<dbReference type="Pfam" id="PF00999">
    <property type="entry name" value="Na_H_Exchanger"/>
    <property type="match status" value="1"/>
</dbReference>
<proteinExistence type="predicted"/>
<feature type="transmembrane region" description="Helical" evidence="9">
    <location>
        <begin position="91"/>
        <end position="111"/>
    </location>
</feature>
<name>A0A974W558_9NOCA</name>
<keyword evidence="12" id="KW-1185">Reference proteome</keyword>
<feature type="transmembrane region" description="Helical" evidence="9">
    <location>
        <begin position="279"/>
        <end position="298"/>
    </location>
</feature>
<evidence type="ECO:0000256" key="4">
    <source>
        <dbReference type="ARBA" id="ARBA00022692"/>
    </source>
</evidence>
<evidence type="ECO:0000256" key="2">
    <source>
        <dbReference type="ARBA" id="ARBA00022448"/>
    </source>
</evidence>
<evidence type="ECO:0000256" key="5">
    <source>
        <dbReference type="ARBA" id="ARBA00022989"/>
    </source>
</evidence>
<keyword evidence="6" id="KW-0406">Ion transport</keyword>
<feature type="domain" description="Cation/H+ exchanger transmembrane" evidence="10">
    <location>
        <begin position="13"/>
        <end position="390"/>
    </location>
</feature>
<evidence type="ECO:0000256" key="3">
    <source>
        <dbReference type="ARBA" id="ARBA00022449"/>
    </source>
</evidence>